<feature type="compositionally biased region" description="Basic and acidic residues" evidence="1">
    <location>
        <begin position="330"/>
        <end position="345"/>
    </location>
</feature>
<feature type="region of interest" description="Disordered" evidence="1">
    <location>
        <begin position="325"/>
        <end position="345"/>
    </location>
</feature>
<comment type="caution">
    <text evidence="3">The sequence shown here is derived from an EMBL/GenBank/DDBJ whole genome shotgun (WGS) entry which is preliminary data.</text>
</comment>
<dbReference type="AlphaFoldDB" id="A0A538U2Y3"/>
<dbReference type="InterPro" id="IPR002575">
    <property type="entry name" value="Aminoglycoside_PTrfase"/>
</dbReference>
<dbReference type="SUPFAM" id="SSF56112">
    <property type="entry name" value="Protein kinase-like (PK-like)"/>
    <property type="match status" value="1"/>
</dbReference>
<evidence type="ECO:0000256" key="1">
    <source>
        <dbReference type="SAM" id="MobiDB-lite"/>
    </source>
</evidence>
<gene>
    <name evidence="3" type="ORF">E6K81_13115</name>
</gene>
<feature type="domain" description="Aminoglycoside phosphotransferase" evidence="2">
    <location>
        <begin position="66"/>
        <end position="257"/>
    </location>
</feature>
<evidence type="ECO:0000259" key="2">
    <source>
        <dbReference type="Pfam" id="PF01636"/>
    </source>
</evidence>
<proteinExistence type="predicted"/>
<evidence type="ECO:0000313" key="3">
    <source>
        <dbReference type="EMBL" id="TMQ70250.1"/>
    </source>
</evidence>
<dbReference type="Proteomes" id="UP000319771">
    <property type="component" value="Unassembled WGS sequence"/>
</dbReference>
<organism evidence="3 4">
    <name type="scientific">Eiseniibacteriota bacterium</name>
    <dbReference type="NCBI Taxonomy" id="2212470"/>
    <lineage>
        <taxon>Bacteria</taxon>
        <taxon>Candidatus Eiseniibacteriota</taxon>
    </lineage>
</organism>
<name>A0A538U2Y3_UNCEI</name>
<dbReference type="InterPro" id="IPR011009">
    <property type="entry name" value="Kinase-like_dom_sf"/>
</dbReference>
<dbReference type="Pfam" id="PF01636">
    <property type="entry name" value="APH"/>
    <property type="match status" value="1"/>
</dbReference>
<dbReference type="GO" id="GO:0016740">
    <property type="term" value="F:transferase activity"/>
    <property type="evidence" value="ECO:0007669"/>
    <property type="project" value="UniProtKB-KW"/>
</dbReference>
<dbReference type="EMBL" id="VBPB01000240">
    <property type="protein sequence ID" value="TMQ70250.1"/>
    <property type="molecule type" value="Genomic_DNA"/>
</dbReference>
<reference evidence="3 4" key="1">
    <citation type="journal article" date="2019" name="Nat. Microbiol.">
        <title>Mediterranean grassland soil C-N compound turnover is dependent on rainfall and depth, and is mediated by genomically divergent microorganisms.</title>
        <authorList>
            <person name="Diamond S."/>
            <person name="Andeer P.F."/>
            <person name="Li Z."/>
            <person name="Crits-Christoph A."/>
            <person name="Burstein D."/>
            <person name="Anantharaman K."/>
            <person name="Lane K.R."/>
            <person name="Thomas B.C."/>
            <person name="Pan C."/>
            <person name="Northen T.R."/>
            <person name="Banfield J.F."/>
        </authorList>
    </citation>
    <scope>NUCLEOTIDE SEQUENCE [LARGE SCALE GENOMIC DNA]</scope>
    <source>
        <strain evidence="3">WS_11</strain>
    </source>
</reference>
<sequence length="345" mass="38644">MMRVPSREALGRWCVANSGRLGMEGGGRVALRGLEVEVLRHVPGKRWTARLSGTLGRGRQTRGFVAIVKSYGSRRNAQDAYRTLEALDRLREAGAGEKHARFYTPRPLAIDPEQRLVLVEALAGESLEAALPLVGGSPVLGELGQALARFHAGPAACRKRIDVRSLQGHLRRSACAIRAAFPGLAPHLDTLTRRLWLERPRPGRPTLLHGSFRLNHVLVHQGRLALIDLDGASVGPAEFDVANFLASLYYFEAEGRLHGIERREIARRFLNGYRAVARWALDPEALRWYRAALLVAKQARKYATRPRREPERKLRRMLSLAERSLRPASRRAERVRREGLGEVRA</sequence>
<evidence type="ECO:0000313" key="4">
    <source>
        <dbReference type="Proteomes" id="UP000319771"/>
    </source>
</evidence>
<accession>A0A538U2Y3</accession>
<dbReference type="Gene3D" id="3.90.1200.10">
    <property type="match status" value="1"/>
</dbReference>
<protein>
    <submittedName>
        <fullName evidence="3">Aminoglycoside phosphotransferase family protein</fullName>
    </submittedName>
</protein>
<keyword evidence="3" id="KW-0808">Transferase</keyword>